<keyword evidence="1" id="KW-0472">Membrane</keyword>
<keyword evidence="1" id="KW-1133">Transmembrane helix</keyword>
<dbReference type="RefSeq" id="WP_361940789.1">
    <property type="nucleotide sequence ID" value="NZ_JBEXWI010000006.1"/>
</dbReference>
<dbReference type="Proteomes" id="UP001601422">
    <property type="component" value="Unassembled WGS sequence"/>
</dbReference>
<accession>A0ABW6MX27</accession>
<organism evidence="2 3">
    <name type="scientific">Streptomyces tibetensis</name>
    <dbReference type="NCBI Taxonomy" id="2382123"/>
    <lineage>
        <taxon>Bacteria</taxon>
        <taxon>Bacillati</taxon>
        <taxon>Actinomycetota</taxon>
        <taxon>Actinomycetes</taxon>
        <taxon>Kitasatosporales</taxon>
        <taxon>Streptomycetaceae</taxon>
        <taxon>Streptomyces</taxon>
    </lineage>
</organism>
<comment type="caution">
    <text evidence="2">The sequence shown here is derived from an EMBL/GenBank/DDBJ whole genome shotgun (WGS) entry which is preliminary data.</text>
</comment>
<name>A0ABW6MX27_9ACTN</name>
<keyword evidence="1" id="KW-0812">Transmembrane</keyword>
<gene>
    <name evidence="2" type="ORF">ACFYQT_17010</name>
</gene>
<evidence type="ECO:0000256" key="1">
    <source>
        <dbReference type="SAM" id="Phobius"/>
    </source>
</evidence>
<evidence type="ECO:0000313" key="2">
    <source>
        <dbReference type="EMBL" id="MFF0005118.1"/>
    </source>
</evidence>
<dbReference type="EMBL" id="JBIAJP010000004">
    <property type="protein sequence ID" value="MFF0005118.1"/>
    <property type="molecule type" value="Genomic_DNA"/>
</dbReference>
<proteinExistence type="predicted"/>
<evidence type="ECO:0008006" key="4">
    <source>
        <dbReference type="Google" id="ProtNLM"/>
    </source>
</evidence>
<feature type="transmembrane region" description="Helical" evidence="1">
    <location>
        <begin position="30"/>
        <end position="51"/>
    </location>
</feature>
<evidence type="ECO:0000313" key="3">
    <source>
        <dbReference type="Proteomes" id="UP001601422"/>
    </source>
</evidence>
<protein>
    <recommendedName>
        <fullName evidence="4">Amidotransferase</fullName>
    </recommendedName>
</protein>
<reference evidence="2 3" key="1">
    <citation type="submission" date="2024-10" db="EMBL/GenBank/DDBJ databases">
        <title>The Natural Products Discovery Center: Release of the First 8490 Sequenced Strains for Exploring Actinobacteria Biosynthetic Diversity.</title>
        <authorList>
            <person name="Kalkreuter E."/>
            <person name="Kautsar S.A."/>
            <person name="Yang D."/>
            <person name="Bader C.D."/>
            <person name="Teijaro C.N."/>
            <person name="Fluegel L."/>
            <person name="Davis C.M."/>
            <person name="Simpson J.R."/>
            <person name="Lauterbach L."/>
            <person name="Steele A.D."/>
            <person name="Gui C."/>
            <person name="Meng S."/>
            <person name="Li G."/>
            <person name="Viehrig K."/>
            <person name="Ye F."/>
            <person name="Su P."/>
            <person name="Kiefer A.F."/>
            <person name="Nichols A."/>
            <person name="Cepeda A.J."/>
            <person name="Yan W."/>
            <person name="Fan B."/>
            <person name="Jiang Y."/>
            <person name="Adhikari A."/>
            <person name="Zheng C.-J."/>
            <person name="Schuster L."/>
            <person name="Cowan T.M."/>
            <person name="Smanski M.J."/>
            <person name="Chevrette M.G."/>
            <person name="De Carvalho L.P.S."/>
            <person name="Shen B."/>
        </authorList>
    </citation>
    <scope>NUCLEOTIDE SEQUENCE [LARGE SCALE GENOMIC DNA]</scope>
    <source>
        <strain evidence="2 3">NPDC005497</strain>
    </source>
</reference>
<sequence length="58" mass="5731">MSSILLAFNGVVLAGLASFADKDLPTTTKVFGALAVLVLGAAAVMLLIGGVSKVDLGL</sequence>
<keyword evidence="3" id="KW-1185">Reference proteome</keyword>